<protein>
    <recommendedName>
        <fullName evidence="8">Zinc finger CCCH domain-containing protein 3</fullName>
    </recommendedName>
    <alternativeName>
        <fullName evidence="9">Smad-interacting CPSF-like factor</fullName>
    </alternativeName>
</protein>
<reference evidence="14" key="3">
    <citation type="submission" date="2015-06" db="UniProtKB">
        <authorList>
            <consortium name="EnsemblMetazoa"/>
        </authorList>
    </citation>
    <scope>IDENTIFICATION</scope>
</reference>
<evidence type="ECO:0000313" key="13">
    <source>
        <dbReference type="EMBL" id="ESN93680.1"/>
    </source>
</evidence>
<feature type="zinc finger region" description="C3H1-type" evidence="10">
    <location>
        <begin position="78"/>
        <end position="105"/>
    </location>
</feature>
<dbReference type="Gene3D" id="4.10.1000.10">
    <property type="entry name" value="Zinc finger, CCCH-type"/>
    <property type="match status" value="2"/>
</dbReference>
<evidence type="ECO:0000256" key="1">
    <source>
        <dbReference type="ARBA" id="ARBA00022723"/>
    </source>
</evidence>
<keyword evidence="4 10" id="KW-0862">Zinc</keyword>
<dbReference type="SMART" id="SM00356">
    <property type="entry name" value="ZnF_C3H1"/>
    <property type="match status" value="5"/>
</dbReference>
<evidence type="ECO:0000256" key="2">
    <source>
        <dbReference type="ARBA" id="ARBA00022737"/>
    </source>
</evidence>
<name>T1G725_HELRO</name>
<evidence type="ECO:0000256" key="3">
    <source>
        <dbReference type="ARBA" id="ARBA00022771"/>
    </source>
</evidence>
<feature type="domain" description="C3H1-type" evidence="12">
    <location>
        <begin position="51"/>
        <end position="77"/>
    </location>
</feature>
<comment type="function">
    <text evidence="6">Required for the export of polyadenylated mRNAs from the nucleus. Enhances ACVR1B-induced SMAD-dependent transcription. Binds to single-stranded DNA but not to double-stranded DNA in vitro. Involved in RNA cleavage.</text>
</comment>
<dbReference type="EnsemblMetazoa" id="HelroT88438">
    <property type="protein sequence ID" value="HelroP88438"/>
    <property type="gene ID" value="HelroG88438"/>
</dbReference>
<evidence type="ECO:0000313" key="15">
    <source>
        <dbReference type="Proteomes" id="UP000015101"/>
    </source>
</evidence>
<dbReference type="OrthoDB" id="3247158at2759"/>
<proteinExistence type="predicted"/>
<dbReference type="CTD" id="20216872"/>
<evidence type="ECO:0000256" key="11">
    <source>
        <dbReference type="SAM" id="MobiDB-lite"/>
    </source>
</evidence>
<evidence type="ECO:0000256" key="7">
    <source>
        <dbReference type="ARBA" id="ARBA00064187"/>
    </source>
</evidence>
<feature type="domain" description="C3H1-type" evidence="12">
    <location>
        <begin position="78"/>
        <end position="105"/>
    </location>
</feature>
<dbReference type="OMA" id="LECEEFT"/>
<dbReference type="PANTHER" id="PTHR46156:SF1">
    <property type="entry name" value="ZINC FINGER CCCH DOMAIN-CONTAINING PROTEIN 3"/>
    <property type="match status" value="1"/>
</dbReference>
<dbReference type="GO" id="GO:0003677">
    <property type="term" value="F:DNA binding"/>
    <property type="evidence" value="ECO:0007669"/>
    <property type="project" value="UniProtKB-KW"/>
</dbReference>
<dbReference type="HOGENOM" id="CLU_121262_1_0_1"/>
<dbReference type="GO" id="GO:0008270">
    <property type="term" value="F:zinc ion binding"/>
    <property type="evidence" value="ECO:0007669"/>
    <property type="project" value="UniProtKB-KW"/>
</dbReference>
<accession>T1G725</accession>
<comment type="subunit">
    <text evidence="7">Interacts with SMAD1, SMAD3, SMAD4, CPSF2 and CPSF3.</text>
</comment>
<reference evidence="15" key="1">
    <citation type="submission" date="2012-12" db="EMBL/GenBank/DDBJ databases">
        <authorList>
            <person name="Hellsten U."/>
            <person name="Grimwood J."/>
            <person name="Chapman J.A."/>
            <person name="Shapiro H."/>
            <person name="Aerts A."/>
            <person name="Otillar R.P."/>
            <person name="Terry A.Y."/>
            <person name="Boore J.L."/>
            <person name="Simakov O."/>
            <person name="Marletaz F."/>
            <person name="Cho S.-J."/>
            <person name="Edsinger-Gonzales E."/>
            <person name="Havlak P."/>
            <person name="Kuo D.-H."/>
            <person name="Larsson T."/>
            <person name="Lv J."/>
            <person name="Arendt D."/>
            <person name="Savage R."/>
            <person name="Osoegawa K."/>
            <person name="de Jong P."/>
            <person name="Lindberg D.R."/>
            <person name="Seaver E.C."/>
            <person name="Weisblat D.A."/>
            <person name="Putnam N.H."/>
            <person name="Grigoriev I.V."/>
            <person name="Rokhsar D.S."/>
        </authorList>
    </citation>
    <scope>NUCLEOTIDE SEQUENCE</scope>
</reference>
<gene>
    <name evidence="14" type="primary">20216872</name>
    <name evidence="13" type="ORF">HELRODRAFT_88438</name>
</gene>
<dbReference type="FunFam" id="4.10.1000.10:FF:000022">
    <property type="entry name" value="Zinc finger CCCH domain-containing protein 7"/>
    <property type="match status" value="1"/>
</dbReference>
<keyword evidence="3 10" id="KW-0863">Zinc-finger</keyword>
<dbReference type="GO" id="GO:0005634">
    <property type="term" value="C:nucleus"/>
    <property type="evidence" value="ECO:0007669"/>
    <property type="project" value="UniProtKB-ARBA"/>
</dbReference>
<evidence type="ECO:0000256" key="9">
    <source>
        <dbReference type="ARBA" id="ARBA00079564"/>
    </source>
</evidence>
<dbReference type="GeneID" id="20216872"/>
<dbReference type="AlphaFoldDB" id="T1G725"/>
<evidence type="ECO:0000313" key="14">
    <source>
        <dbReference type="EnsemblMetazoa" id="HelroP88438"/>
    </source>
</evidence>
<feature type="region of interest" description="Disordered" evidence="11">
    <location>
        <begin position="128"/>
        <end position="152"/>
    </location>
</feature>
<dbReference type="EMBL" id="KB097599">
    <property type="protein sequence ID" value="ESN93680.1"/>
    <property type="molecule type" value="Genomic_DNA"/>
</dbReference>
<reference evidence="13 15" key="2">
    <citation type="journal article" date="2013" name="Nature">
        <title>Insights into bilaterian evolution from three spiralian genomes.</title>
        <authorList>
            <person name="Simakov O."/>
            <person name="Marletaz F."/>
            <person name="Cho S.J."/>
            <person name="Edsinger-Gonzales E."/>
            <person name="Havlak P."/>
            <person name="Hellsten U."/>
            <person name="Kuo D.H."/>
            <person name="Larsson T."/>
            <person name="Lv J."/>
            <person name="Arendt D."/>
            <person name="Savage R."/>
            <person name="Osoegawa K."/>
            <person name="de Jong P."/>
            <person name="Grimwood J."/>
            <person name="Chapman J.A."/>
            <person name="Shapiro H."/>
            <person name="Aerts A."/>
            <person name="Otillar R.P."/>
            <person name="Terry A.Y."/>
            <person name="Boore J.L."/>
            <person name="Grigoriev I.V."/>
            <person name="Lindberg D.R."/>
            <person name="Seaver E.C."/>
            <person name="Weisblat D.A."/>
            <person name="Putnam N.H."/>
            <person name="Rokhsar D.S."/>
        </authorList>
    </citation>
    <scope>NUCLEOTIDE SEQUENCE</scope>
</reference>
<dbReference type="InParanoid" id="T1G725"/>
<evidence type="ECO:0000256" key="10">
    <source>
        <dbReference type="PROSITE-ProRule" id="PRU00723"/>
    </source>
</evidence>
<keyword evidence="1 10" id="KW-0479">Metal-binding</keyword>
<keyword evidence="2" id="KW-0677">Repeat</keyword>
<dbReference type="InterPro" id="IPR000571">
    <property type="entry name" value="Znf_CCCH"/>
</dbReference>
<keyword evidence="5" id="KW-0238">DNA-binding</keyword>
<feature type="zinc finger region" description="C3H1-type" evidence="10">
    <location>
        <begin position="51"/>
        <end position="77"/>
    </location>
</feature>
<dbReference type="FunFam" id="4.10.1000.10:FF:000008">
    <property type="entry name" value="zinc finger CCCH domain-containing protein 3"/>
    <property type="match status" value="1"/>
</dbReference>
<dbReference type="STRING" id="6412.T1G725"/>
<keyword evidence="15" id="KW-1185">Reference proteome</keyword>
<dbReference type="EMBL" id="AMQM01007347">
    <property type="status" value="NOT_ANNOTATED_CDS"/>
    <property type="molecule type" value="Genomic_DNA"/>
</dbReference>
<evidence type="ECO:0000256" key="5">
    <source>
        <dbReference type="ARBA" id="ARBA00023125"/>
    </source>
</evidence>
<dbReference type="Proteomes" id="UP000015101">
    <property type="component" value="Unassembled WGS sequence"/>
</dbReference>
<dbReference type="eggNOG" id="KOG1492">
    <property type="taxonomic scope" value="Eukaryota"/>
</dbReference>
<organism evidence="14 15">
    <name type="scientific">Helobdella robusta</name>
    <name type="common">Californian leech</name>
    <dbReference type="NCBI Taxonomy" id="6412"/>
    <lineage>
        <taxon>Eukaryota</taxon>
        <taxon>Metazoa</taxon>
        <taxon>Spiralia</taxon>
        <taxon>Lophotrochozoa</taxon>
        <taxon>Annelida</taxon>
        <taxon>Clitellata</taxon>
        <taxon>Hirudinea</taxon>
        <taxon>Rhynchobdellida</taxon>
        <taxon>Glossiphoniidae</taxon>
        <taxon>Helobdella</taxon>
    </lineage>
</organism>
<evidence type="ECO:0000256" key="6">
    <source>
        <dbReference type="ARBA" id="ARBA00057285"/>
    </source>
</evidence>
<dbReference type="RefSeq" id="XP_009028216.1">
    <property type="nucleotide sequence ID" value="XM_009029968.1"/>
</dbReference>
<evidence type="ECO:0000256" key="8">
    <source>
        <dbReference type="ARBA" id="ARBA00071600"/>
    </source>
</evidence>
<dbReference type="KEGG" id="hro:HELRODRAFT_88438"/>
<feature type="domain" description="C3H1-type" evidence="12">
    <location>
        <begin position="1"/>
        <end position="25"/>
    </location>
</feature>
<evidence type="ECO:0000259" key="12">
    <source>
        <dbReference type="PROSITE" id="PS50103"/>
    </source>
</evidence>
<dbReference type="PROSITE" id="PS50103">
    <property type="entry name" value="ZF_C3H1"/>
    <property type="match status" value="3"/>
</dbReference>
<evidence type="ECO:0000256" key="4">
    <source>
        <dbReference type="ARBA" id="ARBA00022833"/>
    </source>
</evidence>
<feature type="zinc finger region" description="C3H1-type" evidence="10">
    <location>
        <begin position="1"/>
        <end position="25"/>
    </location>
</feature>
<dbReference type="PANTHER" id="PTHR46156">
    <property type="entry name" value="CCCH ZINGC FINGER"/>
    <property type="match status" value="1"/>
</dbReference>
<sequence length="152" mass="17303">KYCKIYNKFGKCHKGSKCPDLHDPEKVSVCTRFLRGSCTITNCPFSHKVTKDKMPTCIHYLRGMCVRVNCPYNHVNVGQSAEICRDFLAGHCSMGDQCKKKHILVCPDFSQTGSCFLANNCPMRHVRRKQKRSENSFKNRSPGNVASKKDVR</sequence>